<dbReference type="Proteomes" id="UP001445076">
    <property type="component" value="Unassembled WGS sequence"/>
</dbReference>
<dbReference type="InterPro" id="IPR008928">
    <property type="entry name" value="6-hairpin_glycosidase_sf"/>
</dbReference>
<name>A0AAW0W5G2_CHEQU</name>
<dbReference type="InterPro" id="IPR033126">
    <property type="entry name" value="Glyco_hydro_9_Asp/Glu_AS"/>
</dbReference>
<accession>A0AAW0W5G2</accession>
<dbReference type="Pfam" id="PF16030">
    <property type="entry name" value="GD_N"/>
    <property type="match status" value="1"/>
</dbReference>
<dbReference type="InterPro" id="IPR001701">
    <property type="entry name" value="Glyco_hydro_9"/>
</dbReference>
<feature type="chain" id="PRO_5043110336" description="Endoglucanase" evidence="9">
    <location>
        <begin position="26"/>
        <end position="578"/>
    </location>
</feature>
<keyword evidence="6 8" id="KW-0326">Glycosidase</keyword>
<evidence type="ECO:0000256" key="8">
    <source>
        <dbReference type="PROSITE-ProRule" id="PRU10060"/>
    </source>
</evidence>
<gene>
    <name evidence="12" type="ORF">OTU49_011116</name>
</gene>
<reference evidence="12 13" key="1">
    <citation type="journal article" date="2024" name="BMC Genomics">
        <title>Genome assembly of redclaw crayfish (Cherax quadricarinatus) provides insights into its immune adaptation and hypoxia tolerance.</title>
        <authorList>
            <person name="Liu Z."/>
            <person name="Zheng J."/>
            <person name="Li H."/>
            <person name="Fang K."/>
            <person name="Wang S."/>
            <person name="He J."/>
            <person name="Zhou D."/>
            <person name="Weng S."/>
            <person name="Chi M."/>
            <person name="Gu Z."/>
            <person name="He J."/>
            <person name="Li F."/>
            <person name="Wang M."/>
        </authorList>
    </citation>
    <scope>NUCLEOTIDE SEQUENCE [LARGE SCALE GENOMIC DNA]</scope>
    <source>
        <strain evidence="12">ZL_2023a</strain>
    </source>
</reference>
<keyword evidence="5 8" id="KW-0119">Carbohydrate metabolism</keyword>
<sequence length="578" mass="63569">MTGVLVKTCLLGALALTLLHSGAEAQCEETVIEQQFPGSYLAEFTVPAPTEITSFSLTITFSTPVDNVIYNDGTVTKVDDYTFILENPNMHANPGEGVHAKFTVEFTHNIPYVVNEVFNGEEICATFATTPVPMLNPCEETGMTPYDYNQALCMSFVFYEAQRSGKLPADQRVNWRFDSALDDGSDVGHDLTGGYYDAGDHVKFGFPMAYTATVLAWGLIDFAEGYEAAGQTDYGRVAVKWATDYFLKAHTATDELYGQVGNGGTDHAFWGRPEDMTMARPSYKIDEQKPGSDLAGETAAALAAASIVFQDVDSAYAAEMLGVAKELYDFADNYRDIYDNSITDATQYYHSWSGYGDELAWAALWLARATGDDTYLDRAKGHWDEFDFLADDVQQFSWDDKRAGVFALLTLLDGSSEYSDPLVKYLDWLKTTAPYTPQGLVFLDQWGANRHAANVAYISLWAAKHGIDTAANEEWARGQIGQLLGDNPLYQSFVVGFGENPPQRPHHRSSSCPSPPQTCDGMMTYDGPNHHVLYGALVGGPAQDGTYNDDRQDYQHNEVACDYNAAYSGALAALIELS</sequence>
<protein>
    <recommendedName>
        <fullName evidence="9">Endoglucanase</fullName>
        <ecNumber evidence="9">3.2.1.4</ecNumber>
    </recommendedName>
</protein>
<evidence type="ECO:0000259" key="11">
    <source>
        <dbReference type="Pfam" id="PF16030"/>
    </source>
</evidence>
<dbReference type="Pfam" id="PF00759">
    <property type="entry name" value="Glyco_hydro_9"/>
    <property type="match status" value="1"/>
</dbReference>
<organism evidence="12 13">
    <name type="scientific">Cherax quadricarinatus</name>
    <name type="common">Australian red claw crayfish</name>
    <dbReference type="NCBI Taxonomy" id="27406"/>
    <lineage>
        <taxon>Eukaryota</taxon>
        <taxon>Metazoa</taxon>
        <taxon>Ecdysozoa</taxon>
        <taxon>Arthropoda</taxon>
        <taxon>Crustacea</taxon>
        <taxon>Multicrustacea</taxon>
        <taxon>Malacostraca</taxon>
        <taxon>Eumalacostraca</taxon>
        <taxon>Eucarida</taxon>
        <taxon>Decapoda</taxon>
        <taxon>Pleocyemata</taxon>
        <taxon>Astacidea</taxon>
        <taxon>Parastacoidea</taxon>
        <taxon>Parastacidae</taxon>
        <taxon>Cherax</taxon>
    </lineage>
</organism>
<keyword evidence="7 8" id="KW-0624">Polysaccharide degradation</keyword>
<dbReference type="PROSITE" id="PS00698">
    <property type="entry name" value="GH9_3"/>
    <property type="match status" value="1"/>
</dbReference>
<keyword evidence="13" id="KW-1185">Reference proteome</keyword>
<dbReference type="EC" id="3.2.1.4" evidence="9"/>
<keyword evidence="9" id="KW-0732">Signal</keyword>
<dbReference type="Gene3D" id="1.50.10.10">
    <property type="match status" value="1"/>
</dbReference>
<dbReference type="FunFam" id="1.50.10.10:FF:000020">
    <property type="entry name" value="Endoglucanase"/>
    <property type="match status" value="1"/>
</dbReference>
<evidence type="ECO:0000256" key="4">
    <source>
        <dbReference type="ARBA" id="ARBA00023001"/>
    </source>
</evidence>
<dbReference type="InterPro" id="IPR012341">
    <property type="entry name" value="6hp_glycosidase-like_sf"/>
</dbReference>
<feature type="active site" evidence="8">
    <location>
        <position position="549"/>
    </location>
</feature>
<dbReference type="SUPFAM" id="SSF48208">
    <property type="entry name" value="Six-hairpin glycosidases"/>
    <property type="match status" value="1"/>
</dbReference>
<dbReference type="EMBL" id="JARKIK010000085">
    <property type="protein sequence ID" value="KAK8724531.1"/>
    <property type="molecule type" value="Genomic_DNA"/>
</dbReference>
<dbReference type="InterPro" id="IPR031986">
    <property type="entry name" value="GD_N"/>
</dbReference>
<dbReference type="GO" id="GO:0030245">
    <property type="term" value="P:cellulose catabolic process"/>
    <property type="evidence" value="ECO:0007669"/>
    <property type="project" value="UniProtKB-KW"/>
</dbReference>
<feature type="domain" description="Glycoside hydrolase family 9" evidence="10">
    <location>
        <begin position="148"/>
        <end position="571"/>
    </location>
</feature>
<evidence type="ECO:0000256" key="2">
    <source>
        <dbReference type="ARBA" id="ARBA00007072"/>
    </source>
</evidence>
<proteinExistence type="inferred from homology"/>
<evidence type="ECO:0000256" key="6">
    <source>
        <dbReference type="ARBA" id="ARBA00023295"/>
    </source>
</evidence>
<evidence type="ECO:0000259" key="10">
    <source>
        <dbReference type="Pfam" id="PF00759"/>
    </source>
</evidence>
<feature type="active site" evidence="8">
    <location>
        <position position="558"/>
    </location>
</feature>
<feature type="domain" description="Serine protease gd N-terminal" evidence="11">
    <location>
        <begin position="37"/>
        <end position="129"/>
    </location>
</feature>
<keyword evidence="4 9" id="KW-0136">Cellulose degradation</keyword>
<evidence type="ECO:0000256" key="3">
    <source>
        <dbReference type="ARBA" id="ARBA00022801"/>
    </source>
</evidence>
<evidence type="ECO:0000256" key="5">
    <source>
        <dbReference type="ARBA" id="ARBA00023277"/>
    </source>
</evidence>
<comment type="caution">
    <text evidence="12">The sequence shown here is derived from an EMBL/GenBank/DDBJ whole genome shotgun (WGS) entry which is preliminary data.</text>
</comment>
<evidence type="ECO:0000256" key="1">
    <source>
        <dbReference type="ARBA" id="ARBA00000966"/>
    </source>
</evidence>
<comment type="catalytic activity">
    <reaction evidence="1 9">
        <text>Endohydrolysis of (1-&gt;4)-beta-D-glucosidic linkages in cellulose, lichenin and cereal beta-D-glucans.</text>
        <dbReference type="EC" id="3.2.1.4"/>
    </reaction>
</comment>
<dbReference type="PANTHER" id="PTHR22298">
    <property type="entry name" value="ENDO-1,4-BETA-GLUCANASE"/>
    <property type="match status" value="1"/>
</dbReference>
<evidence type="ECO:0000256" key="9">
    <source>
        <dbReference type="RuleBase" id="RU361166"/>
    </source>
</evidence>
<comment type="similarity">
    <text evidence="2 8 9">Belongs to the glycosyl hydrolase 9 (cellulase E) family.</text>
</comment>
<dbReference type="GO" id="GO:0008810">
    <property type="term" value="F:cellulase activity"/>
    <property type="evidence" value="ECO:0007669"/>
    <property type="project" value="UniProtKB-EC"/>
</dbReference>
<feature type="signal peptide" evidence="9">
    <location>
        <begin position="1"/>
        <end position="25"/>
    </location>
</feature>
<evidence type="ECO:0000256" key="7">
    <source>
        <dbReference type="ARBA" id="ARBA00023326"/>
    </source>
</evidence>
<evidence type="ECO:0000313" key="12">
    <source>
        <dbReference type="EMBL" id="KAK8724531.1"/>
    </source>
</evidence>
<evidence type="ECO:0000313" key="13">
    <source>
        <dbReference type="Proteomes" id="UP001445076"/>
    </source>
</evidence>
<keyword evidence="3 8" id="KW-0378">Hydrolase</keyword>
<dbReference type="AlphaFoldDB" id="A0AAW0W5G2"/>